<dbReference type="Proteomes" id="UP001272773">
    <property type="component" value="Unassembled WGS sequence"/>
</dbReference>
<dbReference type="RefSeq" id="WP_039036150.1">
    <property type="nucleotide sequence ID" value="NZ_JAKCOQ010000044.1"/>
</dbReference>
<dbReference type="EMBL" id="JAWXXR010000001">
    <property type="protein sequence ID" value="MDX6018011.1"/>
    <property type="molecule type" value="Genomic_DNA"/>
</dbReference>
<protein>
    <submittedName>
        <fullName evidence="2">Uncharacterized protein</fullName>
    </submittedName>
</protein>
<comment type="caution">
    <text evidence="2">The sequence shown here is derived from an EMBL/GenBank/DDBJ whole genome shotgun (WGS) entry which is preliminary data.</text>
</comment>
<accession>A0ABU4QKY7</accession>
<keyword evidence="3" id="KW-1185">Reference proteome</keyword>
<evidence type="ECO:0000313" key="2">
    <source>
        <dbReference type="EMBL" id="MDX6018011.1"/>
    </source>
</evidence>
<dbReference type="GeneID" id="88625255"/>
<sequence>MNNKLIFINALGYREATEAIAKSQSHALSCKAQTDILPISFVGGLGAVIPVASVLCLGIRQLKRAIERRFLCLTQWRTEPGCPQRCFKHFPGIYQMFDCNSSGQFRVKNTYPFKGLNCDKWRVYRQKSRKFADGGCLFECRITNDCFLGRGQNDELKAQRRKTNVRTFFVRNTLSRRLSNSVLHPSKEIKDYVREMVFMVFPVLDATHLYQIRVKGEGQ</sequence>
<feature type="transmembrane region" description="Helical" evidence="1">
    <location>
        <begin position="36"/>
        <end position="59"/>
    </location>
</feature>
<name>A0ABU4QKY7_9GAMM</name>
<evidence type="ECO:0000256" key="1">
    <source>
        <dbReference type="SAM" id="Phobius"/>
    </source>
</evidence>
<reference evidence="2 3" key="1">
    <citation type="submission" date="2023-11" db="EMBL/GenBank/DDBJ databases">
        <title>MicrobeMod: A computational toolkit for identifying prokaryotic methylation and restriction-modification with nanopore sequencing.</title>
        <authorList>
            <person name="Crits-Christoph A."/>
            <person name="Kang S.C."/>
            <person name="Lee H."/>
            <person name="Ostrov N."/>
        </authorList>
    </citation>
    <scope>NUCLEOTIDE SEQUENCE [LARGE SCALE GENOMIC DNA]</scope>
    <source>
        <strain evidence="2 3">ATCC BAA-2732</strain>
    </source>
</reference>
<evidence type="ECO:0000313" key="3">
    <source>
        <dbReference type="Proteomes" id="UP001272773"/>
    </source>
</evidence>
<keyword evidence="1" id="KW-0472">Membrane</keyword>
<proteinExistence type="predicted"/>
<keyword evidence="1" id="KW-0812">Transmembrane</keyword>
<organism evidence="2 3">
    <name type="scientific">Shewanella indica</name>
    <dbReference type="NCBI Taxonomy" id="768528"/>
    <lineage>
        <taxon>Bacteria</taxon>
        <taxon>Pseudomonadati</taxon>
        <taxon>Pseudomonadota</taxon>
        <taxon>Gammaproteobacteria</taxon>
        <taxon>Alteromonadales</taxon>
        <taxon>Shewanellaceae</taxon>
        <taxon>Shewanella</taxon>
    </lineage>
</organism>
<gene>
    <name evidence="2" type="ORF">SIL79_17065</name>
</gene>
<keyword evidence="1" id="KW-1133">Transmembrane helix</keyword>